<reference evidence="2 3" key="1">
    <citation type="journal article" date="2017" name="Mol. Biol. Evol.">
        <title>The 4-celled Tetrabaena socialis nuclear genome reveals the essential components for genetic control of cell number at the origin of multicellularity in the volvocine lineage.</title>
        <authorList>
            <person name="Featherston J."/>
            <person name="Arakaki Y."/>
            <person name="Hanschen E.R."/>
            <person name="Ferris P.J."/>
            <person name="Michod R.E."/>
            <person name="Olson B.J.S.C."/>
            <person name="Nozaki H."/>
            <person name="Durand P.M."/>
        </authorList>
    </citation>
    <scope>NUCLEOTIDE SEQUENCE [LARGE SCALE GENOMIC DNA]</scope>
    <source>
        <strain evidence="2 3">NIES-571</strain>
    </source>
</reference>
<feature type="compositionally biased region" description="Low complexity" evidence="1">
    <location>
        <begin position="125"/>
        <end position="140"/>
    </location>
</feature>
<evidence type="ECO:0000256" key="1">
    <source>
        <dbReference type="SAM" id="MobiDB-lite"/>
    </source>
</evidence>
<feature type="region of interest" description="Disordered" evidence="1">
    <location>
        <begin position="408"/>
        <end position="462"/>
    </location>
</feature>
<feature type="compositionally biased region" description="Low complexity" evidence="1">
    <location>
        <begin position="225"/>
        <end position="251"/>
    </location>
</feature>
<dbReference type="EMBL" id="PGGS01001002">
    <property type="protein sequence ID" value="PNH01142.1"/>
    <property type="molecule type" value="Genomic_DNA"/>
</dbReference>
<evidence type="ECO:0000313" key="3">
    <source>
        <dbReference type="Proteomes" id="UP000236333"/>
    </source>
</evidence>
<proteinExistence type="predicted"/>
<feature type="region of interest" description="Disordered" evidence="1">
    <location>
        <begin position="208"/>
        <end position="251"/>
    </location>
</feature>
<dbReference type="AlphaFoldDB" id="A0A2J7ZLK1"/>
<sequence length="658" mass="67091">MGPPWPLGHRGGGGGGSGGGRERSGGACAAEARRQQARRRGGCVRCGRRRWAPLRLLLRLRGLQRSLRDGLRLALPLDGAAPARPSSRASSSARLVGKAASAPPMPRSSARSVGALVGSDSAPITRQASSTSRSVARTRQPGGAPPPLGTSAASKLAQANRCRLVRVVYPIISSAISVGLCTARRPNESGASSTTASWFATYQALSRDSSSEKAGPRASAHSSRPTTVPADTPAPTCAAASRHSSGSSSRSASSATACACAAGMSAAVPELPKVVAAGRQDQAVRVEGAAADQDGHVGGVVRLLVQQRGQVGGQRAGRRAASTVVVSISGCAVGGVSGREWQAQIQHRKGTFGTAQSMLVTAPSLATRLKTVARAAAAELHRAPRPRHRMPPLRGQLQLAGAAADIRAVQRPRAVGPRLSGSERTAVRGEAPGNAPSREEARDSSTAAAHPTDSRLTSQERAAGIPLRLPVLPWRTACSDHAASTGADFTLSVPHDPLLPLGPSAASKLAQANRCRLVRSVYPIISSPISLGLCAARRSNESGASSTTASWFATYQALSRDSSSEKAGPRASAHSSRPTTVPTDTAAPTCAAASRHSSGSSSRSASSATACACAAGMSAAVPVYTKRSTTAKASGSASGRLSCRALPSAKLPPKSGRK</sequence>
<gene>
    <name evidence="2" type="ORF">TSOC_012986</name>
</gene>
<feature type="region of interest" description="Disordered" evidence="1">
    <location>
        <begin position="562"/>
        <end position="604"/>
    </location>
</feature>
<keyword evidence="3" id="KW-1185">Reference proteome</keyword>
<feature type="region of interest" description="Disordered" evidence="1">
    <location>
        <begin position="1"/>
        <end position="34"/>
    </location>
</feature>
<feature type="region of interest" description="Disordered" evidence="1">
    <location>
        <begin position="78"/>
        <end position="152"/>
    </location>
</feature>
<organism evidence="2 3">
    <name type="scientific">Tetrabaena socialis</name>
    <dbReference type="NCBI Taxonomy" id="47790"/>
    <lineage>
        <taxon>Eukaryota</taxon>
        <taxon>Viridiplantae</taxon>
        <taxon>Chlorophyta</taxon>
        <taxon>core chlorophytes</taxon>
        <taxon>Chlorophyceae</taxon>
        <taxon>CS clade</taxon>
        <taxon>Chlamydomonadales</taxon>
        <taxon>Tetrabaenaceae</taxon>
        <taxon>Tetrabaena</taxon>
    </lineage>
</organism>
<protein>
    <submittedName>
        <fullName evidence="2">Uncharacterized protein</fullName>
    </submittedName>
</protein>
<evidence type="ECO:0000313" key="2">
    <source>
        <dbReference type="EMBL" id="PNH01142.1"/>
    </source>
</evidence>
<feature type="compositionally biased region" description="Low complexity" evidence="1">
    <location>
        <begin position="627"/>
        <end position="640"/>
    </location>
</feature>
<accession>A0A2J7ZLK1</accession>
<comment type="caution">
    <text evidence="2">The sequence shown here is derived from an EMBL/GenBank/DDBJ whole genome shotgun (WGS) entry which is preliminary data.</text>
</comment>
<feature type="region of interest" description="Disordered" evidence="1">
    <location>
        <begin position="627"/>
        <end position="658"/>
    </location>
</feature>
<feature type="compositionally biased region" description="Gly residues" evidence="1">
    <location>
        <begin position="9"/>
        <end position="19"/>
    </location>
</feature>
<dbReference type="Proteomes" id="UP000236333">
    <property type="component" value="Unassembled WGS sequence"/>
</dbReference>
<feature type="compositionally biased region" description="Low complexity" evidence="1">
    <location>
        <begin position="80"/>
        <end position="112"/>
    </location>
</feature>
<feature type="compositionally biased region" description="Low complexity" evidence="1">
    <location>
        <begin position="578"/>
        <end position="604"/>
    </location>
</feature>
<name>A0A2J7ZLK1_9CHLO</name>